<dbReference type="Pfam" id="PF02838">
    <property type="entry name" value="Glyco_hydro_20b"/>
    <property type="match status" value="1"/>
</dbReference>
<reference evidence="10" key="1">
    <citation type="submission" date="2017-02" db="EMBL/GenBank/DDBJ databases">
        <authorList>
            <person name="Varghese N."/>
            <person name="Submissions S."/>
        </authorList>
    </citation>
    <scope>NUCLEOTIDE SEQUENCE [LARGE SCALE GENOMIC DNA]</scope>
    <source>
        <strain evidence="10">DSM 24091</strain>
    </source>
</reference>
<dbReference type="Proteomes" id="UP000190150">
    <property type="component" value="Unassembled WGS sequence"/>
</dbReference>
<dbReference type="PRINTS" id="PR00738">
    <property type="entry name" value="GLHYDRLASE20"/>
</dbReference>
<proteinExistence type="inferred from homology"/>
<evidence type="ECO:0000313" key="10">
    <source>
        <dbReference type="Proteomes" id="UP000190150"/>
    </source>
</evidence>
<sequence length="552" mass="63437">MNLMRMIFRHCILAIMLLLVFRVQAQRYQIIPKPQVQQWTEDSLLVNKDIYIQYKGKNDTIQKTITLYQEQLHKLTGLPVSTAKGGAGVITIRVQDNIKTPLHSEGYILDISTKDITIQAKGHAGVFYALQSLRQLLPPVRTNEKIVLRAGHIEDQPKINWRGMMLDVSRHFYTKESLFHILDLLAQYKMNVFHWHLCDNEGWRLEIKKYPKLTEVAAWRNEVVGSRMYSKDSTINLRDTYRYGGYYTQAEVREVVAYAAQRNITILPEIEMPGHSGAVLAAYPELSCNGKAQAVPNRTVVGGIVDQATVNMEFCAGKEQAFHFLEDVLEEVISLFPGKYIHIGGDEVDKAHWKSCSACQARKRDLGLQDEDELQSYFVKRMEKFLSSKGRKLIGWDEILEGGLPESSTVMSWRGEKGGIKAAQMGHDVIMSPSDPLYFNRYQDDPAAEPWAARFSINTLDKVYAYWPYRNLGGAEYDKFVKGVQFAIWTEFVPSVEHLEYMMLPRLPALAEAIWTGPAQKDYQDFVKRLNQGHFQRWQQSGVRFHSKLFRQ</sequence>
<dbReference type="Gene3D" id="3.30.379.10">
    <property type="entry name" value="Chitobiase/beta-hexosaminidase domain 2-like"/>
    <property type="match status" value="1"/>
</dbReference>
<evidence type="ECO:0000256" key="4">
    <source>
        <dbReference type="ARBA" id="ARBA00022801"/>
    </source>
</evidence>
<protein>
    <recommendedName>
        <fullName evidence="3">beta-N-acetylhexosaminidase</fullName>
        <ecNumber evidence="3">3.2.1.52</ecNumber>
    </recommendedName>
</protein>
<dbReference type="InterPro" id="IPR015882">
    <property type="entry name" value="HEX_bac_N"/>
</dbReference>
<dbReference type="RefSeq" id="WP_217699643.1">
    <property type="nucleotide sequence ID" value="NZ_FUZF01000007.1"/>
</dbReference>
<name>A0A1T5DET1_9SPHI</name>
<evidence type="ECO:0000259" key="8">
    <source>
        <dbReference type="Pfam" id="PF02838"/>
    </source>
</evidence>
<dbReference type="STRING" id="1513896.SAMN05660841_01916"/>
<dbReference type="GO" id="GO:0030203">
    <property type="term" value="P:glycosaminoglycan metabolic process"/>
    <property type="evidence" value="ECO:0007669"/>
    <property type="project" value="TreeGrafter"/>
</dbReference>
<dbReference type="PIRSF" id="PIRSF001093">
    <property type="entry name" value="B-hxosamndse_ab_euk"/>
    <property type="match status" value="1"/>
</dbReference>
<evidence type="ECO:0000259" key="7">
    <source>
        <dbReference type="Pfam" id="PF00728"/>
    </source>
</evidence>
<dbReference type="EC" id="3.2.1.52" evidence="3"/>
<evidence type="ECO:0000256" key="2">
    <source>
        <dbReference type="ARBA" id="ARBA00006285"/>
    </source>
</evidence>
<dbReference type="CDD" id="cd06563">
    <property type="entry name" value="GH20_chitobiase-like"/>
    <property type="match status" value="1"/>
</dbReference>
<evidence type="ECO:0000256" key="6">
    <source>
        <dbReference type="PIRSR" id="PIRSR625705-1"/>
    </source>
</evidence>
<dbReference type="InterPro" id="IPR029018">
    <property type="entry name" value="Hex-like_dom2"/>
</dbReference>
<dbReference type="Pfam" id="PF00728">
    <property type="entry name" value="Glyco_hydro_20"/>
    <property type="match status" value="1"/>
</dbReference>
<evidence type="ECO:0000256" key="5">
    <source>
        <dbReference type="ARBA" id="ARBA00023295"/>
    </source>
</evidence>
<dbReference type="InterPro" id="IPR017853">
    <property type="entry name" value="GH"/>
</dbReference>
<feature type="domain" description="Beta-hexosaminidase bacterial type N-terminal" evidence="8">
    <location>
        <begin position="28"/>
        <end position="156"/>
    </location>
</feature>
<dbReference type="SUPFAM" id="SSF51445">
    <property type="entry name" value="(Trans)glycosidases"/>
    <property type="match status" value="1"/>
</dbReference>
<dbReference type="AlphaFoldDB" id="A0A1T5DET1"/>
<dbReference type="GO" id="GO:0016020">
    <property type="term" value="C:membrane"/>
    <property type="evidence" value="ECO:0007669"/>
    <property type="project" value="TreeGrafter"/>
</dbReference>
<feature type="domain" description="Glycoside hydrolase family 20 catalytic" evidence="7">
    <location>
        <begin position="160"/>
        <end position="517"/>
    </location>
</feature>
<keyword evidence="5" id="KW-0326">Glycosidase</keyword>
<dbReference type="EMBL" id="FUZF01000007">
    <property type="protein sequence ID" value="SKB70097.1"/>
    <property type="molecule type" value="Genomic_DNA"/>
</dbReference>
<dbReference type="GO" id="GO:0005975">
    <property type="term" value="P:carbohydrate metabolic process"/>
    <property type="evidence" value="ECO:0007669"/>
    <property type="project" value="InterPro"/>
</dbReference>
<dbReference type="GO" id="GO:0004563">
    <property type="term" value="F:beta-N-acetylhexosaminidase activity"/>
    <property type="evidence" value="ECO:0007669"/>
    <property type="project" value="UniProtKB-EC"/>
</dbReference>
<accession>A0A1T5DET1</accession>
<dbReference type="PANTHER" id="PTHR22600:SF57">
    <property type="entry name" value="BETA-N-ACETYLHEXOSAMINIDASE"/>
    <property type="match status" value="1"/>
</dbReference>
<dbReference type="InterPro" id="IPR015883">
    <property type="entry name" value="Glyco_hydro_20_cat"/>
</dbReference>
<keyword evidence="10" id="KW-1185">Reference proteome</keyword>
<dbReference type="SUPFAM" id="SSF55545">
    <property type="entry name" value="beta-N-acetylhexosaminidase-like domain"/>
    <property type="match status" value="1"/>
</dbReference>
<dbReference type="PANTHER" id="PTHR22600">
    <property type="entry name" value="BETA-HEXOSAMINIDASE"/>
    <property type="match status" value="1"/>
</dbReference>
<evidence type="ECO:0000256" key="1">
    <source>
        <dbReference type="ARBA" id="ARBA00001231"/>
    </source>
</evidence>
<gene>
    <name evidence="9" type="ORF">SAMN05660841_01916</name>
</gene>
<comment type="similarity">
    <text evidence="2">Belongs to the glycosyl hydrolase 20 family.</text>
</comment>
<dbReference type="Gene3D" id="3.20.20.80">
    <property type="entry name" value="Glycosidases"/>
    <property type="match status" value="1"/>
</dbReference>
<dbReference type="InterPro" id="IPR025705">
    <property type="entry name" value="Beta_hexosaminidase_sua/sub"/>
</dbReference>
<keyword evidence="4" id="KW-0378">Hydrolase</keyword>
<organism evidence="9 10">
    <name type="scientific">Sphingobacterium nematocida</name>
    <dbReference type="NCBI Taxonomy" id="1513896"/>
    <lineage>
        <taxon>Bacteria</taxon>
        <taxon>Pseudomonadati</taxon>
        <taxon>Bacteroidota</taxon>
        <taxon>Sphingobacteriia</taxon>
        <taxon>Sphingobacteriales</taxon>
        <taxon>Sphingobacteriaceae</taxon>
        <taxon>Sphingobacterium</taxon>
    </lineage>
</organism>
<evidence type="ECO:0000313" key="9">
    <source>
        <dbReference type="EMBL" id="SKB70097.1"/>
    </source>
</evidence>
<comment type="catalytic activity">
    <reaction evidence="1">
        <text>Hydrolysis of terminal non-reducing N-acetyl-D-hexosamine residues in N-acetyl-beta-D-hexosaminides.</text>
        <dbReference type="EC" id="3.2.1.52"/>
    </reaction>
</comment>
<evidence type="ECO:0000256" key="3">
    <source>
        <dbReference type="ARBA" id="ARBA00012663"/>
    </source>
</evidence>
<feature type="active site" description="Proton donor" evidence="6">
    <location>
        <position position="347"/>
    </location>
</feature>